<protein>
    <submittedName>
        <fullName evidence="1">Type I-E CRISPR-associated protein Cse2/CasB</fullName>
    </submittedName>
</protein>
<dbReference type="EMBL" id="JBHSSC010000016">
    <property type="protein sequence ID" value="MFC6180751.1"/>
    <property type="molecule type" value="Genomic_DNA"/>
</dbReference>
<dbReference type="RefSeq" id="WP_137628364.1">
    <property type="nucleotide sequence ID" value="NZ_BJDJ01000008.1"/>
</dbReference>
<organism evidence="1 2">
    <name type="scientific">Lactiplantibacillus daowaiensis</name>
    <dbReference type="NCBI Taxonomy" id="2559918"/>
    <lineage>
        <taxon>Bacteria</taxon>
        <taxon>Bacillati</taxon>
        <taxon>Bacillota</taxon>
        <taxon>Bacilli</taxon>
        <taxon>Lactobacillales</taxon>
        <taxon>Lactobacillaceae</taxon>
        <taxon>Lactiplantibacillus</taxon>
    </lineage>
</organism>
<name>A0ABW1RZE3_9LACO</name>
<dbReference type="Proteomes" id="UP001596282">
    <property type="component" value="Unassembled WGS sequence"/>
</dbReference>
<proteinExistence type="predicted"/>
<gene>
    <name evidence="1" type="primary">casB</name>
    <name evidence="1" type="synonym">cse2</name>
    <name evidence="1" type="ORF">ACFP5Y_05930</name>
</gene>
<accession>A0ABW1RZE3</accession>
<dbReference type="InterPro" id="IPR013382">
    <property type="entry name" value="CRISPR-assoc_prot_Cse2"/>
</dbReference>
<evidence type="ECO:0000313" key="1">
    <source>
        <dbReference type="EMBL" id="MFC6180751.1"/>
    </source>
</evidence>
<evidence type="ECO:0000313" key="2">
    <source>
        <dbReference type="Proteomes" id="UP001596282"/>
    </source>
</evidence>
<dbReference type="Pfam" id="PF09485">
    <property type="entry name" value="CRISPR_Cse2"/>
    <property type="match status" value="1"/>
</dbReference>
<comment type="caution">
    <text evidence="1">The sequence shown here is derived from an EMBL/GenBank/DDBJ whole genome shotgun (WGS) entry which is preliminary data.</text>
</comment>
<dbReference type="InterPro" id="IPR038287">
    <property type="entry name" value="Cse2_sf"/>
</dbReference>
<keyword evidence="2" id="KW-1185">Reference proteome</keyword>
<dbReference type="Gene3D" id="1.10.520.40">
    <property type="entry name" value="CRISPR-associated protein Cse2"/>
    <property type="match status" value="1"/>
</dbReference>
<dbReference type="NCBIfam" id="TIGR02548">
    <property type="entry name" value="casB_cse2"/>
    <property type="match status" value="1"/>
</dbReference>
<reference evidence="2" key="1">
    <citation type="journal article" date="2019" name="Int. J. Syst. Evol. Microbiol.">
        <title>The Global Catalogue of Microorganisms (GCM) 10K type strain sequencing project: providing services to taxonomists for standard genome sequencing and annotation.</title>
        <authorList>
            <consortium name="The Broad Institute Genomics Platform"/>
            <consortium name="The Broad Institute Genome Sequencing Center for Infectious Disease"/>
            <person name="Wu L."/>
            <person name="Ma J."/>
        </authorList>
    </citation>
    <scope>NUCLEOTIDE SEQUENCE [LARGE SCALE GENOMIC DNA]</scope>
    <source>
        <strain evidence="2">CCM 8933</strain>
    </source>
</reference>
<sequence length="204" mass="23316">MVSEIERATTRIIKALYRDGSLDKKALYGLKNARDITSLQAQAVWHVMMANMQRDMLSTEGNLEPTAAEVAVFTAIQFYAIYQQGNSQFVYESYINEEGMPLFEALADLRQQRKQDSGNSQALDNRVKSLLASSNVKSIINELSHLIGILKSDEKLRKLDYGLLARDLFKLQGSYRQANQIRFLWGEQYFWESYADNQVEGEKA</sequence>